<evidence type="ECO:0000256" key="4">
    <source>
        <dbReference type="ARBA" id="ARBA00023163"/>
    </source>
</evidence>
<evidence type="ECO:0000313" key="6">
    <source>
        <dbReference type="EMBL" id="MBM1715208.1"/>
    </source>
</evidence>
<dbReference type="Pfam" id="PF03466">
    <property type="entry name" value="LysR_substrate"/>
    <property type="match status" value="1"/>
</dbReference>
<dbReference type="RefSeq" id="WP_203243079.1">
    <property type="nucleotide sequence ID" value="NZ_JAFBRH010000005.1"/>
</dbReference>
<name>A0AAE2W0W9_9RHOB</name>
<organism evidence="6 7">
    <name type="scientific">Sulfitobacter geojensis</name>
    <dbReference type="NCBI Taxonomy" id="1342299"/>
    <lineage>
        <taxon>Bacteria</taxon>
        <taxon>Pseudomonadati</taxon>
        <taxon>Pseudomonadota</taxon>
        <taxon>Alphaproteobacteria</taxon>
        <taxon>Rhodobacterales</taxon>
        <taxon>Roseobacteraceae</taxon>
        <taxon>Sulfitobacter</taxon>
    </lineage>
</organism>
<dbReference type="SUPFAM" id="SSF46785">
    <property type="entry name" value="Winged helix' DNA-binding domain"/>
    <property type="match status" value="1"/>
</dbReference>
<dbReference type="InterPro" id="IPR058163">
    <property type="entry name" value="LysR-type_TF_proteobact-type"/>
</dbReference>
<feature type="domain" description="HTH lysR-type" evidence="5">
    <location>
        <begin position="6"/>
        <end position="63"/>
    </location>
</feature>
<dbReference type="Gene3D" id="3.40.190.290">
    <property type="match status" value="1"/>
</dbReference>
<dbReference type="PANTHER" id="PTHR30537">
    <property type="entry name" value="HTH-TYPE TRANSCRIPTIONAL REGULATOR"/>
    <property type="match status" value="1"/>
</dbReference>
<comment type="caution">
    <text evidence="6">The sequence shown here is derived from an EMBL/GenBank/DDBJ whole genome shotgun (WGS) entry which is preliminary data.</text>
</comment>
<keyword evidence="2" id="KW-0805">Transcription regulation</keyword>
<dbReference type="PRINTS" id="PR00039">
    <property type="entry name" value="HTHLYSR"/>
</dbReference>
<keyword evidence="7" id="KW-1185">Reference proteome</keyword>
<dbReference type="PANTHER" id="PTHR30537:SF3">
    <property type="entry name" value="TRANSCRIPTIONAL REGULATORY PROTEIN"/>
    <property type="match status" value="1"/>
</dbReference>
<dbReference type="Gene3D" id="1.10.10.10">
    <property type="entry name" value="Winged helix-like DNA-binding domain superfamily/Winged helix DNA-binding domain"/>
    <property type="match status" value="1"/>
</dbReference>
<evidence type="ECO:0000313" key="7">
    <source>
        <dbReference type="Proteomes" id="UP000732193"/>
    </source>
</evidence>
<dbReference type="SUPFAM" id="SSF53850">
    <property type="entry name" value="Periplasmic binding protein-like II"/>
    <property type="match status" value="1"/>
</dbReference>
<comment type="similarity">
    <text evidence="1">Belongs to the LysR transcriptional regulatory family.</text>
</comment>
<keyword evidence="4" id="KW-0804">Transcription</keyword>
<protein>
    <submittedName>
        <fullName evidence="6">LysR family transcriptional regulator</fullName>
    </submittedName>
</protein>
<dbReference type="AlphaFoldDB" id="A0AAE2W0W9"/>
<dbReference type="GO" id="GO:0043565">
    <property type="term" value="F:sequence-specific DNA binding"/>
    <property type="evidence" value="ECO:0007669"/>
    <property type="project" value="TreeGrafter"/>
</dbReference>
<evidence type="ECO:0000256" key="3">
    <source>
        <dbReference type="ARBA" id="ARBA00023125"/>
    </source>
</evidence>
<dbReference type="PROSITE" id="PS50931">
    <property type="entry name" value="HTH_LYSR"/>
    <property type="match status" value="1"/>
</dbReference>
<evidence type="ECO:0000256" key="1">
    <source>
        <dbReference type="ARBA" id="ARBA00009437"/>
    </source>
</evidence>
<proteinExistence type="inferred from homology"/>
<keyword evidence="3" id="KW-0238">DNA-binding</keyword>
<evidence type="ECO:0000256" key="2">
    <source>
        <dbReference type="ARBA" id="ARBA00023015"/>
    </source>
</evidence>
<dbReference type="InterPro" id="IPR036388">
    <property type="entry name" value="WH-like_DNA-bd_sf"/>
</dbReference>
<gene>
    <name evidence="6" type="ORF">JQV55_16690</name>
</gene>
<dbReference type="EMBL" id="JAFBRM010000005">
    <property type="protein sequence ID" value="MBM1715208.1"/>
    <property type="molecule type" value="Genomic_DNA"/>
</dbReference>
<dbReference type="FunFam" id="1.10.10.10:FF:000001">
    <property type="entry name" value="LysR family transcriptional regulator"/>
    <property type="match status" value="1"/>
</dbReference>
<dbReference type="InterPro" id="IPR005119">
    <property type="entry name" value="LysR_subst-bd"/>
</dbReference>
<reference evidence="6 7" key="1">
    <citation type="submission" date="2021-01" db="EMBL/GenBank/DDBJ databases">
        <title>Diatom-associated Roseobacters Show Island Model of Population Structure.</title>
        <authorList>
            <person name="Qu L."/>
            <person name="Feng X."/>
            <person name="Chen Y."/>
            <person name="Li L."/>
            <person name="Wang X."/>
            <person name="Hu Z."/>
            <person name="Wang H."/>
            <person name="Luo H."/>
        </authorList>
    </citation>
    <scope>NUCLEOTIDE SEQUENCE [LARGE SCALE GENOMIC DNA]</scope>
    <source>
        <strain evidence="6 7">TR60-84</strain>
    </source>
</reference>
<dbReference type="Proteomes" id="UP000732193">
    <property type="component" value="Unassembled WGS sequence"/>
</dbReference>
<dbReference type="InterPro" id="IPR000847">
    <property type="entry name" value="LysR_HTH_N"/>
</dbReference>
<dbReference type="GO" id="GO:0006351">
    <property type="term" value="P:DNA-templated transcription"/>
    <property type="evidence" value="ECO:0007669"/>
    <property type="project" value="TreeGrafter"/>
</dbReference>
<dbReference type="Pfam" id="PF00126">
    <property type="entry name" value="HTH_1"/>
    <property type="match status" value="1"/>
</dbReference>
<evidence type="ECO:0000259" key="5">
    <source>
        <dbReference type="PROSITE" id="PS50931"/>
    </source>
</evidence>
<accession>A0AAE2W0W9</accession>
<dbReference type="InterPro" id="IPR036390">
    <property type="entry name" value="WH_DNA-bd_sf"/>
</dbReference>
<sequence length="292" mass="32420">MDLQQTDWNHLRAFLATAEQGSLSAAARALGLTQPTLSRQIGALETTLDLMLFERNGRTLTLTDTGRELLRHARDMGGAATRLSLSASGQRSGLGGVVRITASDVTSVYELPRIVRDIRLRAPQITVEVIASNDIENLMQRDADIAVRNVRPEHPNLVARLLREKSGYFYASTSYLEARGRPKTLEDLKQHDWIALGPVPRMHGHMTGIGIPIAPENFRIISENGVAAWEMCKAGLGISPMDAEVAAIPPQLERILPEHLHVTYPVWLVTHREIHTSPRIRLVFDLLAERLS</sequence>
<dbReference type="GO" id="GO:0003700">
    <property type="term" value="F:DNA-binding transcription factor activity"/>
    <property type="evidence" value="ECO:0007669"/>
    <property type="project" value="InterPro"/>
</dbReference>